<keyword evidence="2" id="KW-1185">Reference proteome</keyword>
<evidence type="ECO:0000313" key="2">
    <source>
        <dbReference type="Proteomes" id="UP001142291"/>
    </source>
</evidence>
<gene>
    <name evidence="1" type="ORF">GCM10017591_27650</name>
</gene>
<dbReference type="AlphaFoldDB" id="A0A9W6HPN2"/>
<reference evidence="1" key="1">
    <citation type="journal article" date="2014" name="Int. J. Syst. Evol. Microbiol.">
        <title>Complete genome sequence of Corynebacterium casei LMG S-19264T (=DSM 44701T), isolated from a smear-ripened cheese.</title>
        <authorList>
            <consortium name="US DOE Joint Genome Institute (JGI-PGF)"/>
            <person name="Walter F."/>
            <person name="Albersmeier A."/>
            <person name="Kalinowski J."/>
            <person name="Ruckert C."/>
        </authorList>
    </citation>
    <scope>NUCLEOTIDE SEQUENCE</scope>
    <source>
        <strain evidence="1">VKM Ac-1940</strain>
    </source>
</reference>
<dbReference type="EMBL" id="BSER01000014">
    <property type="protein sequence ID" value="GLJ96702.1"/>
    <property type="molecule type" value="Genomic_DNA"/>
</dbReference>
<organism evidence="1 2">
    <name type="scientific">Microbacterium dextranolyticum</name>
    <dbReference type="NCBI Taxonomy" id="36806"/>
    <lineage>
        <taxon>Bacteria</taxon>
        <taxon>Bacillati</taxon>
        <taxon>Actinomycetota</taxon>
        <taxon>Actinomycetes</taxon>
        <taxon>Micrococcales</taxon>
        <taxon>Microbacteriaceae</taxon>
        <taxon>Microbacterium</taxon>
    </lineage>
</organism>
<dbReference type="RefSeq" id="WP_204963177.1">
    <property type="nucleotide sequence ID" value="NZ_BAAAUR010000009.1"/>
</dbReference>
<reference evidence="1" key="2">
    <citation type="submission" date="2023-01" db="EMBL/GenBank/DDBJ databases">
        <authorList>
            <person name="Sun Q."/>
            <person name="Evtushenko L."/>
        </authorList>
    </citation>
    <scope>NUCLEOTIDE SEQUENCE</scope>
    <source>
        <strain evidence="1">VKM Ac-1940</strain>
    </source>
</reference>
<name>A0A9W6HPN2_9MICO</name>
<evidence type="ECO:0008006" key="3">
    <source>
        <dbReference type="Google" id="ProtNLM"/>
    </source>
</evidence>
<evidence type="ECO:0000313" key="1">
    <source>
        <dbReference type="EMBL" id="GLJ96702.1"/>
    </source>
</evidence>
<dbReference type="InterPro" id="IPR032580">
    <property type="entry name" value="SatD"/>
</dbReference>
<dbReference type="Pfam" id="PF16264">
    <property type="entry name" value="SatD"/>
    <property type="match status" value="1"/>
</dbReference>
<accession>A0A9W6HPN2</accession>
<dbReference type="Proteomes" id="UP001142291">
    <property type="component" value="Unassembled WGS sequence"/>
</dbReference>
<protein>
    <recommendedName>
        <fullName evidence="3">SatD family protein</fullName>
    </recommendedName>
</protein>
<comment type="caution">
    <text evidence="1">The sequence shown here is derived from an EMBL/GenBank/DDBJ whole genome shotgun (WGS) entry which is preliminary data.</text>
</comment>
<proteinExistence type="predicted"/>
<sequence length="217" mass="22991">MTVAVIADIVGSRDLPDRRAAQRDLEAALDRADDVMPASIGRIDPLRAVVGDELQGTFVDLRSALAATLLQRLSLPSGIDLRFGIGIGDVESIPSTAGVLSEGPAWWSARAAIEHVEMLARRELPHARTWVQAATGPSEVSDLVHIANAGSLTRERLMGRWSDRVRRLVYGRLTGATQDDLATREGISQSAVSQSLATAGAATIMAAYSELVTAPGG</sequence>